<dbReference type="SMART" id="SM00481">
    <property type="entry name" value="POLIIIAc"/>
    <property type="match status" value="1"/>
</dbReference>
<keyword evidence="2" id="KW-0378">Hydrolase</keyword>
<dbReference type="GO" id="GO:0097657">
    <property type="term" value="F:3',5'-nucleotide bisphosphate phosphatase activity"/>
    <property type="evidence" value="ECO:0007669"/>
    <property type="project" value="UniProtKB-EC"/>
</dbReference>
<name>A0ABV8MKG8_9NEIS</name>
<evidence type="ECO:0000313" key="3">
    <source>
        <dbReference type="Proteomes" id="UP001595791"/>
    </source>
</evidence>
<dbReference type="EC" id="3.1.3.97" evidence="2"/>
<dbReference type="SUPFAM" id="SSF89550">
    <property type="entry name" value="PHP domain-like"/>
    <property type="match status" value="1"/>
</dbReference>
<dbReference type="PANTHER" id="PTHR42924:SF3">
    <property type="entry name" value="POLYMERASE_HISTIDINOL PHOSPHATASE N-TERMINAL DOMAIN-CONTAINING PROTEIN"/>
    <property type="match status" value="1"/>
</dbReference>
<dbReference type="Proteomes" id="UP001595791">
    <property type="component" value="Unassembled WGS sequence"/>
</dbReference>
<evidence type="ECO:0000259" key="1">
    <source>
        <dbReference type="SMART" id="SM00481"/>
    </source>
</evidence>
<proteinExistence type="predicted"/>
<dbReference type="InterPro" id="IPR003141">
    <property type="entry name" value="Pol/His_phosphatase_N"/>
</dbReference>
<protein>
    <submittedName>
        <fullName evidence="2">3',5'-nucleoside bisphosphate phosphatase</fullName>
        <ecNumber evidence="2">3.1.3.97</ecNumber>
    </submittedName>
</protein>
<dbReference type="RefSeq" id="WP_378159755.1">
    <property type="nucleotide sequence ID" value="NZ_JBHSBU010000001.1"/>
</dbReference>
<dbReference type="CDD" id="cd07438">
    <property type="entry name" value="PHP_HisPPase_AMP"/>
    <property type="match status" value="1"/>
</dbReference>
<comment type="caution">
    <text evidence="2">The sequence shown here is derived from an EMBL/GenBank/DDBJ whole genome shotgun (WGS) entry which is preliminary data.</text>
</comment>
<dbReference type="InterPro" id="IPR052018">
    <property type="entry name" value="PHP_domain"/>
</dbReference>
<dbReference type="EMBL" id="JBHSBU010000001">
    <property type="protein sequence ID" value="MFC4157769.1"/>
    <property type="molecule type" value="Genomic_DNA"/>
</dbReference>
<keyword evidence="3" id="KW-1185">Reference proteome</keyword>
<reference evidence="3" key="1">
    <citation type="journal article" date="2019" name="Int. J. Syst. Evol. Microbiol.">
        <title>The Global Catalogue of Microorganisms (GCM) 10K type strain sequencing project: providing services to taxonomists for standard genome sequencing and annotation.</title>
        <authorList>
            <consortium name="The Broad Institute Genomics Platform"/>
            <consortium name="The Broad Institute Genome Sequencing Center for Infectious Disease"/>
            <person name="Wu L."/>
            <person name="Ma J."/>
        </authorList>
    </citation>
    <scope>NUCLEOTIDE SEQUENCE [LARGE SCALE GENOMIC DNA]</scope>
    <source>
        <strain evidence="3">LMG 29894</strain>
    </source>
</reference>
<sequence length="286" mass="30740">MLYVDLHSHSNVSDGMLPPREVVARAAERGCRLFALTDHDDLRGLAAAAEEARARGLRFVNGVEISVSWRKHTLHIVGLDIDPDNPVLNAGLASLREGRDGRAVRMAEALAEAGIPDTLAGARRFADNPEMIGRAHFARHLIERGVAKDMKAVFKRYLARGKPGYVAHDWASLADAVGWIRAAGGIAVIAHPGRYEFGKQTMLELIAEFKAAGGQGIEVVSGSHGPDDYARFAQLAREHGLLASVGSDYHATGEGAREPGVMPDLPHGCDPVWRDWQAVAELGGPA</sequence>
<dbReference type="Gene3D" id="3.20.20.140">
    <property type="entry name" value="Metal-dependent hydrolases"/>
    <property type="match status" value="1"/>
</dbReference>
<dbReference type="PANTHER" id="PTHR42924">
    <property type="entry name" value="EXONUCLEASE"/>
    <property type="match status" value="1"/>
</dbReference>
<evidence type="ECO:0000313" key="2">
    <source>
        <dbReference type="EMBL" id="MFC4157769.1"/>
    </source>
</evidence>
<dbReference type="InterPro" id="IPR016195">
    <property type="entry name" value="Pol/histidinol_Pase-like"/>
</dbReference>
<dbReference type="InterPro" id="IPR049742">
    <property type="entry name" value="35NBP"/>
</dbReference>
<dbReference type="Gene3D" id="1.10.150.650">
    <property type="match status" value="1"/>
</dbReference>
<dbReference type="NCBIfam" id="NF041577">
    <property type="entry name" value="nside_bi_sphtase"/>
    <property type="match status" value="1"/>
</dbReference>
<dbReference type="InterPro" id="IPR004013">
    <property type="entry name" value="PHP_dom"/>
</dbReference>
<feature type="domain" description="Polymerase/histidinol phosphatase N-terminal" evidence="1">
    <location>
        <begin position="4"/>
        <end position="69"/>
    </location>
</feature>
<accession>A0ABV8MKG8</accession>
<organism evidence="2 3">
    <name type="scientific">Chitinimonas lacunae</name>
    <dbReference type="NCBI Taxonomy" id="1963018"/>
    <lineage>
        <taxon>Bacteria</taxon>
        <taxon>Pseudomonadati</taxon>
        <taxon>Pseudomonadota</taxon>
        <taxon>Betaproteobacteria</taxon>
        <taxon>Neisseriales</taxon>
        <taxon>Chitinibacteraceae</taxon>
        <taxon>Chitinimonas</taxon>
    </lineage>
</organism>
<gene>
    <name evidence="2" type="ORF">ACFOW7_00225</name>
</gene>
<dbReference type="Pfam" id="PF02811">
    <property type="entry name" value="PHP"/>
    <property type="match status" value="1"/>
</dbReference>